<dbReference type="Proteomes" id="UP000000263">
    <property type="component" value="Chromosome"/>
</dbReference>
<feature type="transmembrane region" description="Helical" evidence="1">
    <location>
        <begin position="123"/>
        <end position="146"/>
    </location>
</feature>
<accession>A7NP99</accession>
<feature type="transmembrane region" description="Helical" evidence="1">
    <location>
        <begin position="205"/>
        <end position="231"/>
    </location>
</feature>
<dbReference type="KEGG" id="rca:Rcas_3345"/>
<evidence type="ECO:0000313" key="3">
    <source>
        <dbReference type="Proteomes" id="UP000000263"/>
    </source>
</evidence>
<feature type="transmembrane region" description="Helical" evidence="1">
    <location>
        <begin position="630"/>
        <end position="653"/>
    </location>
</feature>
<name>A7NP99_ROSCS</name>
<keyword evidence="3" id="KW-1185">Reference proteome</keyword>
<keyword evidence="1" id="KW-0812">Transmembrane</keyword>
<dbReference type="HOGENOM" id="CLU_421340_0_0_0"/>
<keyword evidence="1" id="KW-0472">Membrane</keyword>
<dbReference type="EMBL" id="CP000804">
    <property type="protein sequence ID" value="ABU59395.1"/>
    <property type="molecule type" value="Genomic_DNA"/>
</dbReference>
<feature type="transmembrane region" description="Helical" evidence="1">
    <location>
        <begin position="90"/>
        <end position="111"/>
    </location>
</feature>
<evidence type="ECO:0008006" key="4">
    <source>
        <dbReference type="Google" id="ProtNLM"/>
    </source>
</evidence>
<feature type="transmembrane region" description="Helical" evidence="1">
    <location>
        <begin position="342"/>
        <end position="360"/>
    </location>
</feature>
<proteinExistence type="predicted"/>
<dbReference type="AlphaFoldDB" id="A7NP99"/>
<feature type="transmembrane region" description="Helical" evidence="1">
    <location>
        <begin position="317"/>
        <end position="335"/>
    </location>
</feature>
<protein>
    <recommendedName>
        <fullName evidence="4">Glycosyltransferase RgtA/B/C/D-like domain-containing protein</fullName>
    </recommendedName>
</protein>
<evidence type="ECO:0000256" key="1">
    <source>
        <dbReference type="SAM" id="Phobius"/>
    </source>
</evidence>
<dbReference type="STRING" id="383372.Rcas_3345"/>
<feature type="transmembrane region" description="Helical" evidence="1">
    <location>
        <begin position="261"/>
        <end position="281"/>
    </location>
</feature>
<feature type="transmembrane region" description="Helical" evidence="1">
    <location>
        <begin position="401"/>
        <end position="425"/>
    </location>
</feature>
<feature type="transmembrane region" description="Helical" evidence="1">
    <location>
        <begin position="153"/>
        <end position="171"/>
    </location>
</feature>
<reference evidence="2 3" key="1">
    <citation type="submission" date="2007-08" db="EMBL/GenBank/DDBJ databases">
        <title>Complete sequence of Roseiflexus castenholzii DSM 13941.</title>
        <authorList>
            <consortium name="US DOE Joint Genome Institute"/>
            <person name="Copeland A."/>
            <person name="Lucas S."/>
            <person name="Lapidus A."/>
            <person name="Barry K."/>
            <person name="Glavina del Rio T."/>
            <person name="Dalin E."/>
            <person name="Tice H."/>
            <person name="Pitluck S."/>
            <person name="Thompson L.S."/>
            <person name="Brettin T."/>
            <person name="Bruce D."/>
            <person name="Detter J.C."/>
            <person name="Han C."/>
            <person name="Tapia R."/>
            <person name="Schmutz J."/>
            <person name="Larimer F."/>
            <person name="Land M."/>
            <person name="Hauser L."/>
            <person name="Kyrpides N."/>
            <person name="Mikhailova N."/>
            <person name="Bryant D.A."/>
            <person name="Hanada S."/>
            <person name="Tsukatani Y."/>
            <person name="Richardson P."/>
        </authorList>
    </citation>
    <scope>NUCLEOTIDE SEQUENCE [LARGE SCALE GENOMIC DNA]</scope>
    <source>
        <strain evidence="3">DSM 13941 / HLO8</strain>
    </source>
</reference>
<feature type="transmembrane region" description="Helical" evidence="1">
    <location>
        <begin position="27"/>
        <end position="46"/>
    </location>
</feature>
<sequence length="664" mass="71319">MNEAAQPTTSQYDSSAGENAAQRPAPLAAFLLLLALYLLTASGHLYSPDEEAMYYVTRAIATRADVAIEDGDLVPMPLREGRDGRRVSPYGILSSLAALPFFALGAFLAAGAPVEVYEYLTRFGVSLLNTPVTAATGAVMFTFVVALGYGRRAAWLAAAAFGVASLAWPYARTFFSEPLTGLLLLCAVERAYAARVRRDRRALLLSGMATGLLIATRIAAAIALPFVALYVGMAAWSHLSSHQNGAYTGTGKRLRTVAEHVGLWSSGLVPGVALVVGYNLARFGIPLASGYSDEASAFTTPLLTGLSGLLLSPGKSLFLYAPVALLALAGAPLLWRRWRLETSLLLSLVIAHMFLYARWHAWDGGGVWGPRLLLPIVPLLAVLAAPVFERATAGRSVGTRLVVGVSLTFGTINALAGVLVNPAIYLNMGIPRRLIYFDVAHSPLLAHWRIAAERWQARYGVGQCILGDGFYFAEARTTMLPRMTGDQGVIACRSDRPTLLTIRINDDRPAGAPPGNPMLDLAGRPMALRDGQGSMVRVMVPPGEPLVLRAKPFAQTIPGTERQRMVGLRVNEIAAVDDRGVRLPLADAAIEPPPASPRYRWGWYFVPTVRHTTDLWIGYLLRSDVGPFRAAAVAGVLVGTALAAGVAGMWMVFKGEGYRWKGDR</sequence>
<gene>
    <name evidence="2" type="ordered locus">Rcas_3345</name>
</gene>
<keyword evidence="1" id="KW-1133">Transmembrane helix</keyword>
<evidence type="ECO:0000313" key="2">
    <source>
        <dbReference type="EMBL" id="ABU59395.1"/>
    </source>
</evidence>
<feature type="transmembrane region" description="Helical" evidence="1">
    <location>
        <begin position="372"/>
        <end position="389"/>
    </location>
</feature>
<dbReference type="eggNOG" id="COG1807">
    <property type="taxonomic scope" value="Bacteria"/>
</dbReference>
<organism evidence="2 3">
    <name type="scientific">Roseiflexus castenholzii (strain DSM 13941 / HLO8)</name>
    <dbReference type="NCBI Taxonomy" id="383372"/>
    <lineage>
        <taxon>Bacteria</taxon>
        <taxon>Bacillati</taxon>
        <taxon>Chloroflexota</taxon>
        <taxon>Chloroflexia</taxon>
        <taxon>Chloroflexales</taxon>
        <taxon>Roseiflexineae</taxon>
        <taxon>Roseiflexaceae</taxon>
        <taxon>Roseiflexus</taxon>
    </lineage>
</organism>